<dbReference type="EMBL" id="GGEC01062356">
    <property type="protein sequence ID" value="MBX42840.1"/>
    <property type="molecule type" value="Transcribed_RNA"/>
</dbReference>
<protein>
    <submittedName>
        <fullName evidence="1">Uncharacterized protein</fullName>
    </submittedName>
</protein>
<name>A0A2P2NKC8_RHIMU</name>
<reference evidence="1" key="1">
    <citation type="submission" date="2018-02" db="EMBL/GenBank/DDBJ databases">
        <title>Rhizophora mucronata_Transcriptome.</title>
        <authorList>
            <person name="Meera S.P."/>
            <person name="Sreeshan A."/>
            <person name="Augustine A."/>
        </authorList>
    </citation>
    <scope>NUCLEOTIDE SEQUENCE</scope>
    <source>
        <tissue evidence="1">Leaf</tissue>
    </source>
</reference>
<evidence type="ECO:0000313" key="1">
    <source>
        <dbReference type="EMBL" id="MBX42840.1"/>
    </source>
</evidence>
<accession>A0A2P2NKC8</accession>
<dbReference type="AlphaFoldDB" id="A0A2P2NKC8"/>
<organism evidence="1">
    <name type="scientific">Rhizophora mucronata</name>
    <name type="common">Asiatic mangrove</name>
    <dbReference type="NCBI Taxonomy" id="61149"/>
    <lineage>
        <taxon>Eukaryota</taxon>
        <taxon>Viridiplantae</taxon>
        <taxon>Streptophyta</taxon>
        <taxon>Embryophyta</taxon>
        <taxon>Tracheophyta</taxon>
        <taxon>Spermatophyta</taxon>
        <taxon>Magnoliopsida</taxon>
        <taxon>eudicotyledons</taxon>
        <taxon>Gunneridae</taxon>
        <taxon>Pentapetalae</taxon>
        <taxon>rosids</taxon>
        <taxon>fabids</taxon>
        <taxon>Malpighiales</taxon>
        <taxon>Rhizophoraceae</taxon>
        <taxon>Rhizophora</taxon>
    </lineage>
</organism>
<proteinExistence type="predicted"/>
<sequence length="64" mass="7265">MIEKKKKALKSDACKGAAFEVILAGRSRGSLQRLAIFNPFLRRATVLQPWRPFKMPLLFSSDKT</sequence>